<keyword evidence="5" id="KW-0547">Nucleotide-binding</keyword>
<dbReference type="InterPro" id="IPR008271">
    <property type="entry name" value="Ser/Thr_kinase_AS"/>
</dbReference>
<evidence type="ECO:0000256" key="8">
    <source>
        <dbReference type="ARBA" id="ARBA00023242"/>
    </source>
</evidence>
<feature type="compositionally biased region" description="Polar residues" evidence="9">
    <location>
        <begin position="270"/>
        <end position="280"/>
    </location>
</feature>
<dbReference type="GO" id="GO:0005524">
    <property type="term" value="F:ATP binding"/>
    <property type="evidence" value="ECO:0007669"/>
    <property type="project" value="UniProtKB-KW"/>
</dbReference>
<name>A0A1X7SG42_AMPQE</name>
<dbReference type="Pfam" id="PF00069">
    <property type="entry name" value="Pkinase"/>
    <property type="match status" value="1"/>
</dbReference>
<dbReference type="STRING" id="400682.A0A1X7SG42"/>
<dbReference type="InterPro" id="IPR000719">
    <property type="entry name" value="Prot_kinase_dom"/>
</dbReference>
<dbReference type="PANTHER" id="PTHR24056">
    <property type="entry name" value="CELL DIVISION PROTEIN KINASE"/>
    <property type="match status" value="1"/>
</dbReference>
<proteinExistence type="inferred from homology"/>
<evidence type="ECO:0000313" key="11">
    <source>
        <dbReference type="EnsemblMetazoa" id="Aqu2.1.01052_001"/>
    </source>
</evidence>
<dbReference type="FunFam" id="1.10.510.10:FF:000203">
    <property type="entry name" value="Cyclin-dependent kinase 9"/>
    <property type="match status" value="1"/>
</dbReference>
<feature type="domain" description="Protein kinase" evidence="10">
    <location>
        <begin position="1"/>
        <end position="234"/>
    </location>
</feature>
<dbReference type="EnsemblMetazoa" id="Aqu2.1.01052_001">
    <property type="protein sequence ID" value="Aqu2.1.01052_001"/>
    <property type="gene ID" value="Aqu2.1.01052"/>
</dbReference>
<dbReference type="SMART" id="SM00220">
    <property type="entry name" value="S_TKc"/>
    <property type="match status" value="1"/>
</dbReference>
<evidence type="ECO:0000256" key="5">
    <source>
        <dbReference type="ARBA" id="ARBA00022741"/>
    </source>
</evidence>
<dbReference type="InterPro" id="IPR050108">
    <property type="entry name" value="CDK"/>
</dbReference>
<feature type="region of interest" description="Disordered" evidence="9">
    <location>
        <begin position="259"/>
        <end position="288"/>
    </location>
</feature>
<reference evidence="11" key="1">
    <citation type="submission" date="2017-05" db="UniProtKB">
        <authorList>
            <consortium name="EnsemblMetazoa"/>
        </authorList>
    </citation>
    <scope>IDENTIFICATION</scope>
</reference>
<evidence type="ECO:0000256" key="9">
    <source>
        <dbReference type="SAM" id="MobiDB-lite"/>
    </source>
</evidence>
<dbReference type="GO" id="GO:0008353">
    <property type="term" value="F:RNA polymerase II CTD heptapeptide repeat kinase activity"/>
    <property type="evidence" value="ECO:0007669"/>
    <property type="project" value="TreeGrafter"/>
</dbReference>
<dbReference type="OrthoDB" id="204883at2759"/>
<organism evidence="11">
    <name type="scientific">Amphimedon queenslandica</name>
    <name type="common">Sponge</name>
    <dbReference type="NCBI Taxonomy" id="400682"/>
    <lineage>
        <taxon>Eukaryota</taxon>
        <taxon>Metazoa</taxon>
        <taxon>Porifera</taxon>
        <taxon>Demospongiae</taxon>
        <taxon>Heteroscleromorpha</taxon>
        <taxon>Haplosclerida</taxon>
        <taxon>Niphatidae</taxon>
        <taxon>Amphimedon</taxon>
    </lineage>
</organism>
<keyword evidence="8" id="KW-0539">Nucleus</keyword>
<keyword evidence="3" id="KW-0723">Serine/threonine-protein kinase</keyword>
<keyword evidence="6" id="KW-0418">Kinase</keyword>
<dbReference type="InParanoid" id="A0A1X7SG42"/>
<dbReference type="FunCoup" id="A0A1X7SG42">
    <property type="interactions" value="628"/>
</dbReference>
<dbReference type="InterPro" id="IPR011009">
    <property type="entry name" value="Kinase-like_dom_sf"/>
</dbReference>
<dbReference type="GO" id="GO:0004693">
    <property type="term" value="F:cyclin-dependent protein serine/threonine kinase activity"/>
    <property type="evidence" value="ECO:0007669"/>
    <property type="project" value="TreeGrafter"/>
</dbReference>
<evidence type="ECO:0000256" key="4">
    <source>
        <dbReference type="ARBA" id="ARBA00022679"/>
    </source>
</evidence>
<dbReference type="GO" id="GO:0005634">
    <property type="term" value="C:nucleus"/>
    <property type="evidence" value="ECO:0007669"/>
    <property type="project" value="UniProtKB-SubCell"/>
</dbReference>
<evidence type="ECO:0000256" key="1">
    <source>
        <dbReference type="ARBA" id="ARBA00004123"/>
    </source>
</evidence>
<dbReference type="Gene3D" id="1.10.510.10">
    <property type="entry name" value="Transferase(Phosphotransferase) domain 1"/>
    <property type="match status" value="1"/>
</dbReference>
<comment type="similarity">
    <text evidence="2">Belongs to the protein kinase superfamily. CMGC Ser/Thr protein kinase family. CDC2/CDKX subfamily.</text>
</comment>
<evidence type="ECO:0000256" key="2">
    <source>
        <dbReference type="ARBA" id="ARBA00006485"/>
    </source>
</evidence>
<accession>A0A1X7SG42</accession>
<protein>
    <recommendedName>
        <fullName evidence="10">Protein kinase domain-containing protein</fullName>
    </recommendedName>
</protein>
<evidence type="ECO:0000256" key="6">
    <source>
        <dbReference type="ARBA" id="ARBA00022777"/>
    </source>
</evidence>
<evidence type="ECO:0000256" key="7">
    <source>
        <dbReference type="ARBA" id="ARBA00022840"/>
    </source>
</evidence>
<evidence type="ECO:0000259" key="10">
    <source>
        <dbReference type="PROSITE" id="PS50011"/>
    </source>
</evidence>
<dbReference type="PROSITE" id="PS50011">
    <property type="entry name" value="PROTEIN_KINASE_DOM"/>
    <property type="match status" value="1"/>
</dbReference>
<keyword evidence="7" id="KW-0067">ATP-binding</keyword>
<dbReference type="SUPFAM" id="SSF56112">
    <property type="entry name" value="Protein kinase-like (PK-like)"/>
    <property type="match status" value="1"/>
</dbReference>
<sequence length="288" mass="33258">MHLQVLLFLSATPYNRDKGSIYLVLDFCEHDLAGLLECKEIKFSLSEIKNIMQQLFNALAYIHGNNILHRDMKSCNILVTRKGELKLADFGLARALNKGTNQRYTNRVVTLWYRPPELFLGERNYGPPIDMWGAGCIMAEMWTRRPIMQGDTEQKQITLICQLCGSISPTEWAGVEKLEYYQKLELPQKENRKLKERLRHFVEDPYALDLIDKLLMLDPRKRIDADSTLEHDFFWKDPLPTDLSKTLSTLRSSMFVMHTGSHKPLPGPRPTQSQPPNVVSGNVHDRVF</sequence>
<dbReference type="AlphaFoldDB" id="A0A1X7SG42"/>
<keyword evidence="4" id="KW-0808">Transferase</keyword>
<dbReference type="PROSITE" id="PS00108">
    <property type="entry name" value="PROTEIN_KINASE_ST"/>
    <property type="match status" value="1"/>
</dbReference>
<dbReference type="PANTHER" id="PTHR24056:SF233">
    <property type="entry name" value="CYCLIN-DEPENDENT KINASE 9"/>
    <property type="match status" value="1"/>
</dbReference>
<comment type="subcellular location">
    <subcellularLocation>
        <location evidence="1">Nucleus</location>
    </subcellularLocation>
</comment>
<evidence type="ECO:0000256" key="3">
    <source>
        <dbReference type="ARBA" id="ARBA00022527"/>
    </source>
</evidence>